<dbReference type="InterPro" id="IPR045039">
    <property type="entry name" value="NSI-like"/>
</dbReference>
<proteinExistence type="predicted"/>
<comment type="caution">
    <text evidence="4">The sequence shown here is derived from an EMBL/GenBank/DDBJ whole genome shotgun (WGS) entry which is preliminary data.</text>
</comment>
<dbReference type="PROSITE" id="PS51186">
    <property type="entry name" value="GNAT"/>
    <property type="match status" value="1"/>
</dbReference>
<dbReference type="Pfam" id="PF13508">
    <property type="entry name" value="Acetyltransf_7"/>
    <property type="match status" value="1"/>
</dbReference>
<dbReference type="SUPFAM" id="SSF55729">
    <property type="entry name" value="Acyl-CoA N-acyltransferases (Nat)"/>
    <property type="match status" value="1"/>
</dbReference>
<evidence type="ECO:0000259" key="3">
    <source>
        <dbReference type="PROSITE" id="PS51186"/>
    </source>
</evidence>
<dbReference type="InterPro" id="IPR000182">
    <property type="entry name" value="GNAT_dom"/>
</dbReference>
<dbReference type="PANTHER" id="PTHR43626:SF4">
    <property type="entry name" value="GCN5-RELATED N-ACETYLTRANSFERASE 2, CHLOROPLASTIC"/>
    <property type="match status" value="1"/>
</dbReference>
<gene>
    <name evidence="4" type="ORF">PZA18_07635</name>
</gene>
<organism evidence="4 5">
    <name type="scientific">Parachitinimonas caeni</name>
    <dbReference type="NCBI Taxonomy" id="3031301"/>
    <lineage>
        <taxon>Bacteria</taxon>
        <taxon>Pseudomonadati</taxon>
        <taxon>Pseudomonadota</taxon>
        <taxon>Betaproteobacteria</taxon>
        <taxon>Neisseriales</taxon>
        <taxon>Chitinibacteraceae</taxon>
        <taxon>Parachitinimonas</taxon>
    </lineage>
</organism>
<dbReference type="Gene3D" id="3.40.630.30">
    <property type="match status" value="1"/>
</dbReference>
<dbReference type="CDD" id="cd04301">
    <property type="entry name" value="NAT_SF"/>
    <property type="match status" value="1"/>
</dbReference>
<reference evidence="4" key="1">
    <citation type="submission" date="2023-03" db="EMBL/GenBank/DDBJ databases">
        <title>Chitinimonas shenzhenensis gen. nov., sp. nov., a novel member of family Burkholderiaceae isolated from activated sludge collected in Shen Zhen, China.</title>
        <authorList>
            <person name="Wang X."/>
        </authorList>
    </citation>
    <scope>NUCLEOTIDE SEQUENCE</scope>
    <source>
        <strain evidence="4">DQS-5</strain>
    </source>
</reference>
<keyword evidence="5" id="KW-1185">Reference proteome</keyword>
<accession>A0ABT7DV33</accession>
<dbReference type="Proteomes" id="UP001172778">
    <property type="component" value="Unassembled WGS sequence"/>
</dbReference>
<sequence length="146" mass="16323">MPTRSNIHYRNTSLNVSAKELEDLFRAADLGGRVGDKIRRAFLNSQQVSLAYDGDRLIGASRAISDGEYHAFIYDVAVHPDYQKQGVGQQMLQRLLAALPVWRIMLRADEDVQAFYGRAGFMPCGDIMALHQPEHLYDPTPTGEAS</sequence>
<evidence type="ECO:0000256" key="2">
    <source>
        <dbReference type="ARBA" id="ARBA00023315"/>
    </source>
</evidence>
<dbReference type="EMBL" id="JARRAF010000006">
    <property type="protein sequence ID" value="MDK2123919.1"/>
    <property type="molecule type" value="Genomic_DNA"/>
</dbReference>
<protein>
    <submittedName>
        <fullName evidence="4">GNAT family N-acetyltransferase</fullName>
    </submittedName>
</protein>
<keyword evidence="1" id="KW-0808">Transferase</keyword>
<name>A0ABT7DV33_9NEIS</name>
<dbReference type="RefSeq" id="WP_284100224.1">
    <property type="nucleotide sequence ID" value="NZ_JARRAF010000006.1"/>
</dbReference>
<evidence type="ECO:0000313" key="4">
    <source>
        <dbReference type="EMBL" id="MDK2123919.1"/>
    </source>
</evidence>
<keyword evidence="2" id="KW-0012">Acyltransferase</keyword>
<dbReference type="PANTHER" id="PTHR43626">
    <property type="entry name" value="ACYL-COA N-ACYLTRANSFERASE"/>
    <property type="match status" value="1"/>
</dbReference>
<dbReference type="InterPro" id="IPR016181">
    <property type="entry name" value="Acyl_CoA_acyltransferase"/>
</dbReference>
<evidence type="ECO:0000313" key="5">
    <source>
        <dbReference type="Proteomes" id="UP001172778"/>
    </source>
</evidence>
<evidence type="ECO:0000256" key="1">
    <source>
        <dbReference type="ARBA" id="ARBA00022679"/>
    </source>
</evidence>
<feature type="domain" description="N-acetyltransferase" evidence="3">
    <location>
        <begin position="7"/>
        <end position="143"/>
    </location>
</feature>